<keyword evidence="5 7" id="KW-0975">Bacterial flagellum</keyword>
<keyword evidence="1 7" id="KW-1003">Cell membrane</keyword>
<evidence type="ECO:0000313" key="9">
    <source>
        <dbReference type="Proteomes" id="UP000218767"/>
    </source>
</evidence>
<dbReference type="PANTHER" id="PTHR38766">
    <property type="entry name" value="FLAGELLAR PROTEIN FLIO"/>
    <property type="match status" value="1"/>
</dbReference>
<evidence type="ECO:0000256" key="5">
    <source>
        <dbReference type="ARBA" id="ARBA00023143"/>
    </source>
</evidence>
<dbReference type="AlphaFoldDB" id="A0A2A4XHV4"/>
<comment type="caution">
    <text evidence="8">The sequence shown here is derived from an EMBL/GenBank/DDBJ whole genome shotgun (WGS) entry which is preliminary data.</text>
</comment>
<dbReference type="Pfam" id="PF04347">
    <property type="entry name" value="FliO"/>
    <property type="match status" value="1"/>
</dbReference>
<keyword evidence="2 7" id="KW-0812">Transmembrane</keyword>
<comment type="similarity">
    <text evidence="6 7">Belongs to the FliO/MopB family.</text>
</comment>
<dbReference type="GO" id="GO:0005886">
    <property type="term" value="C:plasma membrane"/>
    <property type="evidence" value="ECO:0007669"/>
    <property type="project" value="UniProtKB-SubCell"/>
</dbReference>
<dbReference type="Proteomes" id="UP000218767">
    <property type="component" value="Unassembled WGS sequence"/>
</dbReference>
<dbReference type="PANTHER" id="PTHR38766:SF1">
    <property type="entry name" value="FLAGELLAR PROTEIN FLIO"/>
    <property type="match status" value="1"/>
</dbReference>
<name>A0A2A4XHV4_9GAMM</name>
<keyword evidence="4 7" id="KW-0472">Membrane</keyword>
<accession>A0A2A4XHV4</accession>
<proteinExistence type="inferred from homology"/>
<protein>
    <recommendedName>
        <fullName evidence="7">Flagellar protein</fullName>
    </recommendedName>
</protein>
<gene>
    <name evidence="8" type="primary">fliO</name>
    <name evidence="8" type="ORF">COB20_01520</name>
</gene>
<evidence type="ECO:0000256" key="3">
    <source>
        <dbReference type="ARBA" id="ARBA00022989"/>
    </source>
</evidence>
<dbReference type="InterPro" id="IPR052205">
    <property type="entry name" value="FliO/MopB"/>
</dbReference>
<keyword evidence="8" id="KW-0969">Cilium</keyword>
<dbReference type="InterPro" id="IPR022781">
    <property type="entry name" value="Flagellar_biosynth_FliO"/>
</dbReference>
<evidence type="ECO:0000256" key="6">
    <source>
        <dbReference type="ARBA" id="ARBA00037937"/>
    </source>
</evidence>
<evidence type="ECO:0000313" key="8">
    <source>
        <dbReference type="EMBL" id="PCI81657.1"/>
    </source>
</evidence>
<dbReference type="GO" id="GO:0009425">
    <property type="term" value="C:bacterial-type flagellum basal body"/>
    <property type="evidence" value="ECO:0007669"/>
    <property type="project" value="UniProtKB-SubCell"/>
</dbReference>
<feature type="transmembrane region" description="Helical" evidence="7">
    <location>
        <begin position="97"/>
        <end position="119"/>
    </location>
</feature>
<evidence type="ECO:0000256" key="4">
    <source>
        <dbReference type="ARBA" id="ARBA00023136"/>
    </source>
</evidence>
<keyword evidence="3 7" id="KW-1133">Transmembrane helix</keyword>
<comment type="subcellular location">
    <subcellularLocation>
        <location evidence="7">Cell membrane</location>
    </subcellularLocation>
    <subcellularLocation>
        <location evidence="7">Bacterial flagellum basal body</location>
    </subcellularLocation>
</comment>
<evidence type="ECO:0000256" key="2">
    <source>
        <dbReference type="ARBA" id="ARBA00022692"/>
    </source>
</evidence>
<dbReference type="EMBL" id="NVUL01000004">
    <property type="protein sequence ID" value="PCI81657.1"/>
    <property type="molecule type" value="Genomic_DNA"/>
</dbReference>
<reference evidence="9" key="1">
    <citation type="submission" date="2017-08" db="EMBL/GenBank/DDBJ databases">
        <title>A dynamic microbial community with high functional redundancy inhabits the cold, oxic subseafloor aquifer.</title>
        <authorList>
            <person name="Tully B.J."/>
            <person name="Wheat C.G."/>
            <person name="Glazer B.T."/>
            <person name="Huber J.A."/>
        </authorList>
    </citation>
    <scope>NUCLEOTIDE SEQUENCE [LARGE SCALE GENOMIC DNA]</scope>
</reference>
<keyword evidence="8" id="KW-0282">Flagellum</keyword>
<organism evidence="8 9">
    <name type="scientific">SAR86 cluster bacterium</name>
    <dbReference type="NCBI Taxonomy" id="2030880"/>
    <lineage>
        <taxon>Bacteria</taxon>
        <taxon>Pseudomonadati</taxon>
        <taxon>Pseudomonadota</taxon>
        <taxon>Gammaproteobacteria</taxon>
        <taxon>SAR86 cluster</taxon>
    </lineage>
</organism>
<dbReference type="GO" id="GO:0044781">
    <property type="term" value="P:bacterial-type flagellum organization"/>
    <property type="evidence" value="ECO:0007669"/>
    <property type="project" value="UniProtKB-UniRule"/>
</dbReference>
<evidence type="ECO:0000256" key="1">
    <source>
        <dbReference type="ARBA" id="ARBA00022475"/>
    </source>
</evidence>
<evidence type="ECO:0000256" key="7">
    <source>
        <dbReference type="RuleBase" id="RU362064"/>
    </source>
</evidence>
<dbReference type="NCBIfam" id="TIGR03500">
    <property type="entry name" value="FliO_TIGR"/>
    <property type="match status" value="1"/>
</dbReference>
<sequence>MFWWMKRSSQKLRRYRYSSATVSESPKSHEYLVVRIMKMQVNPAVSNWQQSLRRKLRLLTLTACVSPIHAIAAEFGSEIEERSARNSALTSSIQTDYVVQVLLSLVLVVGVIVLLSFLLKKINFQARTGSGAVRILSVVPIGAKDRLLLVAVGEEQLLLGSSPGSVQKLHTLDKPIDPTSSFGPALEERNFMSVLSSVRRGQQS</sequence>
<keyword evidence="8" id="KW-0966">Cell projection</keyword>